<dbReference type="EMBL" id="CWOW01000004">
    <property type="protein sequence ID" value="CSA20836.1"/>
    <property type="molecule type" value="Genomic_DNA"/>
</dbReference>
<dbReference type="Proteomes" id="UP000044806">
    <property type="component" value="Unassembled WGS sequence"/>
</dbReference>
<organism evidence="1 2">
    <name type="scientific">Vibrio cholerae</name>
    <dbReference type="NCBI Taxonomy" id="666"/>
    <lineage>
        <taxon>Bacteria</taxon>
        <taxon>Pseudomonadati</taxon>
        <taxon>Pseudomonadota</taxon>
        <taxon>Gammaproteobacteria</taxon>
        <taxon>Vibrionales</taxon>
        <taxon>Vibrionaceae</taxon>
        <taxon>Vibrio</taxon>
    </lineage>
</organism>
<accession>A0A655PNA2</accession>
<proteinExistence type="predicted"/>
<reference evidence="1 2" key="1">
    <citation type="submission" date="2015-07" db="EMBL/GenBank/DDBJ databases">
        <authorList>
            <consortium name="Pathogen Informatics"/>
        </authorList>
    </citation>
    <scope>NUCLEOTIDE SEQUENCE [LARGE SCALE GENOMIC DNA]</scope>
    <source>
        <strain evidence="1 2">A51</strain>
    </source>
</reference>
<dbReference type="AlphaFoldDB" id="A0A655PNA2"/>
<protein>
    <submittedName>
        <fullName evidence="1">Uncharacterized protein</fullName>
    </submittedName>
</protein>
<gene>
    <name evidence="1" type="ORF">ERS013165_01001</name>
</gene>
<name>A0A655PNA2_VIBCL</name>
<evidence type="ECO:0000313" key="1">
    <source>
        <dbReference type="EMBL" id="CSA20836.1"/>
    </source>
</evidence>
<evidence type="ECO:0000313" key="2">
    <source>
        <dbReference type="Proteomes" id="UP000044806"/>
    </source>
</evidence>
<sequence length="56" mass="6455">MSAPQRHGRQAVFKAAGCFFSRVGEIHQGLVFRIKNTANFHRFEENTFGFLKDHFA</sequence>